<dbReference type="GO" id="GO:0032259">
    <property type="term" value="P:methylation"/>
    <property type="evidence" value="ECO:0007669"/>
    <property type="project" value="UniProtKB-KW"/>
</dbReference>
<dbReference type="Gene3D" id="1.10.8.10">
    <property type="entry name" value="DNA helicase RuvA subunit, C-terminal domain"/>
    <property type="match status" value="1"/>
</dbReference>
<dbReference type="InterPro" id="IPR050320">
    <property type="entry name" value="N5-glutamine_MTase"/>
</dbReference>
<feature type="domain" description="Release factor glutamine methyltransferase N-terminal" evidence="7">
    <location>
        <begin position="7"/>
        <end position="77"/>
    </location>
</feature>
<dbReference type="SUPFAM" id="SSF53335">
    <property type="entry name" value="S-adenosyl-L-methionine-dependent methyltransferases"/>
    <property type="match status" value="1"/>
</dbReference>
<dbReference type="EMBL" id="JPIT01000032">
    <property type="protein sequence ID" value="KIO43124.1"/>
    <property type="molecule type" value="Genomic_DNA"/>
</dbReference>
<organism evidence="9 11">
    <name type="scientific">Sanguibacteroides justesenii</name>
    <dbReference type="NCBI Taxonomy" id="1547597"/>
    <lineage>
        <taxon>Bacteria</taxon>
        <taxon>Pseudomonadati</taxon>
        <taxon>Bacteroidota</taxon>
        <taxon>Bacteroidia</taxon>
        <taxon>Bacteroidales</taxon>
        <taxon>Porphyromonadaceae</taxon>
        <taxon>Sanguibacteroides</taxon>
    </lineage>
</organism>
<name>A0A0C3RGY0_9PORP</name>
<dbReference type="AlphaFoldDB" id="A0A0C3RGY0"/>
<accession>A0A0C3RGY0</accession>
<sequence length="283" mass="32758">MNTIFDLQQYALHVLKDTYDEREIRSLCSLIFQYALHYTNIEIHLRKHEQLDKSFINKFLQILEELKTDRPIQYILGETEFMGLCFKLNENTLIPRPETEEVVMRVVNSGICMPARLLDIGTGSGCIAIALAKQMEGLEAEGVDISLEAVRQAKENARINGVTVDFYVRDILRWREEKWPVYDVIVSNPPYVRFSERQFMHNRVLNYEPERALFVSDEDPLVFYRTIADFAMSHLKSGGALFFEINEALGNEMVNLLSGMAYEGIKIEQDIHGKDRILWAKKG</sequence>
<dbReference type="Gene3D" id="3.40.50.150">
    <property type="entry name" value="Vaccinia Virus protein VP39"/>
    <property type="match status" value="1"/>
</dbReference>
<dbReference type="PROSITE" id="PS00092">
    <property type="entry name" value="N6_MTASE"/>
    <property type="match status" value="1"/>
</dbReference>
<evidence type="ECO:0000313" key="8">
    <source>
        <dbReference type="EMBL" id="KIO43124.1"/>
    </source>
</evidence>
<keyword evidence="4" id="KW-0949">S-adenosyl-L-methionine</keyword>
<evidence type="ECO:0000313" key="11">
    <source>
        <dbReference type="Proteomes" id="UP000031980"/>
    </source>
</evidence>
<keyword evidence="3 9" id="KW-0808">Transferase</keyword>
<comment type="caution">
    <text evidence="9">The sequence shown here is derived from an EMBL/GenBank/DDBJ whole genome shotgun (WGS) entry which is preliminary data.</text>
</comment>
<evidence type="ECO:0000259" key="6">
    <source>
        <dbReference type="Pfam" id="PF05175"/>
    </source>
</evidence>
<dbReference type="InterPro" id="IPR040758">
    <property type="entry name" value="PrmC_N"/>
</dbReference>
<dbReference type="CDD" id="cd02440">
    <property type="entry name" value="AdoMet_MTases"/>
    <property type="match status" value="1"/>
</dbReference>
<keyword evidence="2 9" id="KW-0489">Methyltransferase</keyword>
<dbReference type="PANTHER" id="PTHR18895:SF74">
    <property type="entry name" value="MTRF1L RELEASE FACTOR GLUTAMINE METHYLTRANSFERASE"/>
    <property type="match status" value="1"/>
</dbReference>
<dbReference type="InterPro" id="IPR002052">
    <property type="entry name" value="DNA_methylase_N6_adenine_CS"/>
</dbReference>
<dbReference type="RefSeq" id="WP_041504449.1">
    <property type="nucleotide sequence ID" value="NZ_JPIT01000032.1"/>
</dbReference>
<dbReference type="Pfam" id="PF05175">
    <property type="entry name" value="MTS"/>
    <property type="match status" value="1"/>
</dbReference>
<dbReference type="InterPro" id="IPR004556">
    <property type="entry name" value="HemK-like"/>
</dbReference>
<evidence type="ECO:0000313" key="9">
    <source>
        <dbReference type="EMBL" id="KIO44839.1"/>
    </source>
</evidence>
<evidence type="ECO:0000259" key="7">
    <source>
        <dbReference type="Pfam" id="PF17827"/>
    </source>
</evidence>
<evidence type="ECO:0000256" key="5">
    <source>
        <dbReference type="ARBA" id="ARBA00048391"/>
    </source>
</evidence>
<dbReference type="EMBL" id="JPIU01000038">
    <property type="protein sequence ID" value="KIO44839.1"/>
    <property type="molecule type" value="Genomic_DNA"/>
</dbReference>
<dbReference type="NCBIfam" id="TIGR00536">
    <property type="entry name" value="hemK_fam"/>
    <property type="match status" value="1"/>
</dbReference>
<proteinExistence type="predicted"/>
<dbReference type="GO" id="GO:0102559">
    <property type="term" value="F:peptide chain release factor N(5)-glutamine methyltransferase activity"/>
    <property type="evidence" value="ECO:0007669"/>
    <property type="project" value="UniProtKB-EC"/>
</dbReference>
<evidence type="ECO:0000256" key="4">
    <source>
        <dbReference type="ARBA" id="ARBA00022691"/>
    </source>
</evidence>
<evidence type="ECO:0000256" key="3">
    <source>
        <dbReference type="ARBA" id="ARBA00022679"/>
    </source>
</evidence>
<dbReference type="Proteomes" id="UP000031937">
    <property type="component" value="Unassembled WGS sequence"/>
</dbReference>
<protein>
    <recommendedName>
        <fullName evidence="1">peptide chain release factor N(5)-glutamine methyltransferase</fullName>
        <ecNumber evidence="1">2.1.1.297</ecNumber>
    </recommendedName>
</protein>
<dbReference type="InterPro" id="IPR029063">
    <property type="entry name" value="SAM-dependent_MTases_sf"/>
</dbReference>
<comment type="catalytic activity">
    <reaction evidence="5">
        <text>L-glutaminyl-[peptide chain release factor] + S-adenosyl-L-methionine = N(5)-methyl-L-glutaminyl-[peptide chain release factor] + S-adenosyl-L-homocysteine + H(+)</text>
        <dbReference type="Rhea" id="RHEA:42896"/>
        <dbReference type="Rhea" id="RHEA-COMP:10271"/>
        <dbReference type="Rhea" id="RHEA-COMP:10272"/>
        <dbReference type="ChEBI" id="CHEBI:15378"/>
        <dbReference type="ChEBI" id="CHEBI:30011"/>
        <dbReference type="ChEBI" id="CHEBI:57856"/>
        <dbReference type="ChEBI" id="CHEBI:59789"/>
        <dbReference type="ChEBI" id="CHEBI:61891"/>
        <dbReference type="EC" id="2.1.1.297"/>
    </reaction>
</comment>
<evidence type="ECO:0000313" key="10">
    <source>
        <dbReference type="Proteomes" id="UP000031937"/>
    </source>
</evidence>
<dbReference type="PANTHER" id="PTHR18895">
    <property type="entry name" value="HEMK METHYLTRANSFERASE"/>
    <property type="match status" value="1"/>
</dbReference>
<dbReference type="NCBIfam" id="TIGR03534">
    <property type="entry name" value="RF_mod_PrmC"/>
    <property type="match status" value="1"/>
</dbReference>
<reference evidence="9 11" key="1">
    <citation type="submission" date="2014-07" db="EMBL/GenBank/DDBJ databases">
        <title>Porphyromonadaceae bacterium OUH 308042 = ATCC BAA-2681 = DSM 28342 draft genome.</title>
        <authorList>
            <person name="Sydenham T.V."/>
            <person name="Hasman H."/>
            <person name="Justensen U.S."/>
        </authorList>
    </citation>
    <scope>NUCLEOTIDE SEQUENCE [LARGE SCALE GENOMIC DNA]</scope>
    <source>
        <strain evidence="9 11">OUH 308042</strain>
    </source>
</reference>
<keyword evidence="11" id="KW-1185">Reference proteome</keyword>
<gene>
    <name evidence="9" type="ORF">BA92_07405</name>
    <name evidence="8" type="ORF">IE90_13010</name>
</gene>
<dbReference type="Proteomes" id="UP000031980">
    <property type="component" value="Unassembled WGS sequence"/>
</dbReference>
<dbReference type="OrthoDB" id="9800643at2"/>
<dbReference type="Pfam" id="PF17827">
    <property type="entry name" value="PrmC_N"/>
    <property type="match status" value="1"/>
</dbReference>
<dbReference type="InterPro" id="IPR019874">
    <property type="entry name" value="RF_methyltr_PrmC"/>
</dbReference>
<dbReference type="EC" id="2.1.1.297" evidence="1"/>
<evidence type="ECO:0000256" key="2">
    <source>
        <dbReference type="ARBA" id="ARBA00022603"/>
    </source>
</evidence>
<dbReference type="InterPro" id="IPR007848">
    <property type="entry name" value="Small_mtfrase_dom"/>
</dbReference>
<feature type="domain" description="Methyltransferase small" evidence="6">
    <location>
        <begin position="116"/>
        <end position="196"/>
    </location>
</feature>
<reference evidence="8 10" key="2">
    <citation type="submission" date="2014-07" db="EMBL/GenBank/DDBJ databases">
        <title>Porphyromonadaceae bacterium OUH 334697 = ATCC BAA-2682 = DSM 28341 draft genome.</title>
        <authorList>
            <person name="Sydenham T.V."/>
            <person name="Hasman H."/>
            <person name="Justesen U.S."/>
        </authorList>
    </citation>
    <scope>NUCLEOTIDE SEQUENCE [LARGE SCALE GENOMIC DNA]</scope>
    <source>
        <strain evidence="8 10">OUH 334697</strain>
    </source>
</reference>
<dbReference type="GO" id="GO:0003676">
    <property type="term" value="F:nucleic acid binding"/>
    <property type="evidence" value="ECO:0007669"/>
    <property type="project" value="InterPro"/>
</dbReference>
<evidence type="ECO:0000256" key="1">
    <source>
        <dbReference type="ARBA" id="ARBA00012771"/>
    </source>
</evidence>